<evidence type="ECO:0000259" key="7">
    <source>
        <dbReference type="PROSITE" id="PS01031"/>
    </source>
</evidence>
<keyword evidence="6" id="KW-0472">Membrane</keyword>
<dbReference type="Gene3D" id="2.60.40.790">
    <property type="match status" value="1"/>
</dbReference>
<evidence type="ECO:0000256" key="6">
    <source>
        <dbReference type="SAM" id="Phobius"/>
    </source>
</evidence>
<dbReference type="CDD" id="cd06464">
    <property type="entry name" value="ACD_sHsps-like"/>
    <property type="match status" value="1"/>
</dbReference>
<feature type="domain" description="SHSP" evidence="7">
    <location>
        <begin position="12"/>
        <end position="119"/>
    </location>
</feature>
<dbReference type="GO" id="GO:0006952">
    <property type="term" value="P:defense response"/>
    <property type="evidence" value="ECO:0007669"/>
    <property type="project" value="UniProtKB-KW"/>
</dbReference>
<reference evidence="9" key="1">
    <citation type="submission" date="2025-08" db="UniProtKB">
        <authorList>
            <consortium name="RefSeq"/>
        </authorList>
    </citation>
    <scope>IDENTIFICATION</scope>
</reference>
<comment type="subcellular location">
    <subcellularLocation>
        <location evidence="1">Cell membrane</location>
        <topology evidence="1">Single-pass membrane protein</topology>
    </subcellularLocation>
</comment>
<evidence type="ECO:0000313" key="9">
    <source>
        <dbReference type="RefSeq" id="XP_039140840.1"/>
    </source>
</evidence>
<dbReference type="Pfam" id="PF00011">
    <property type="entry name" value="HSP20"/>
    <property type="match status" value="1"/>
</dbReference>
<dbReference type="PANTHER" id="PTHR43670:SF114">
    <property type="entry name" value="OS05G0592000 PROTEIN"/>
    <property type="match status" value="1"/>
</dbReference>
<dbReference type="Proteomes" id="UP001515500">
    <property type="component" value="Chromosome 15"/>
</dbReference>
<comment type="similarity">
    <text evidence="4 5">Belongs to the small heat shock protein (HSP20) family.</text>
</comment>
<dbReference type="AlphaFoldDB" id="A0AB40CQN1"/>
<keyword evidence="6" id="KW-0812">Transmembrane</keyword>
<protein>
    <submittedName>
        <fullName evidence="9">Inactive protein RESTRICTED TEV MOVEMENT 2-like</fullName>
    </submittedName>
</protein>
<dbReference type="RefSeq" id="XP_039140840.1">
    <property type="nucleotide sequence ID" value="XM_039284906.1"/>
</dbReference>
<dbReference type="SUPFAM" id="SSF49764">
    <property type="entry name" value="HSP20-like chaperones"/>
    <property type="match status" value="1"/>
</dbReference>
<evidence type="ECO:0000256" key="4">
    <source>
        <dbReference type="PROSITE-ProRule" id="PRU00285"/>
    </source>
</evidence>
<dbReference type="GO" id="GO:0034605">
    <property type="term" value="P:cellular response to heat"/>
    <property type="evidence" value="ECO:0007669"/>
    <property type="project" value="TreeGrafter"/>
</dbReference>
<keyword evidence="2" id="KW-1003">Cell membrane</keyword>
<dbReference type="GO" id="GO:0005886">
    <property type="term" value="C:plasma membrane"/>
    <property type="evidence" value="ECO:0007669"/>
    <property type="project" value="UniProtKB-SubCell"/>
</dbReference>
<evidence type="ECO:0000256" key="1">
    <source>
        <dbReference type="ARBA" id="ARBA00004162"/>
    </source>
</evidence>
<dbReference type="GeneID" id="120278018"/>
<sequence length="176" mass="20175">MPTMEKEIEVERNYIELSSTSTWSQSGDAYTLLIDLPDFQKEQIRISIDDPSNTLSITCERPIPGDPWWRFTGDFPVPEECDINGMKANYENGVLCLIFPKVIHEEEDEGQEDSEVEIMKKSKHEVGKKVQVIMGMNNSTRQLILNVFAALLVLVVLWMSLSHKMRNNNNLEVAEE</sequence>
<name>A0AB40CQN1_DIOCR</name>
<dbReference type="PANTHER" id="PTHR43670">
    <property type="entry name" value="HEAT SHOCK PROTEIN 26"/>
    <property type="match status" value="1"/>
</dbReference>
<evidence type="ECO:0000256" key="2">
    <source>
        <dbReference type="ARBA" id="ARBA00022475"/>
    </source>
</evidence>
<keyword evidence="6" id="KW-1133">Transmembrane helix</keyword>
<dbReference type="InterPro" id="IPR008978">
    <property type="entry name" value="HSP20-like_chaperone"/>
</dbReference>
<feature type="transmembrane region" description="Helical" evidence="6">
    <location>
        <begin position="143"/>
        <end position="161"/>
    </location>
</feature>
<evidence type="ECO:0000256" key="5">
    <source>
        <dbReference type="RuleBase" id="RU003616"/>
    </source>
</evidence>
<dbReference type="PROSITE" id="PS01031">
    <property type="entry name" value="SHSP"/>
    <property type="match status" value="1"/>
</dbReference>
<evidence type="ECO:0000256" key="3">
    <source>
        <dbReference type="ARBA" id="ARBA00022821"/>
    </source>
</evidence>
<organism evidence="8 9">
    <name type="scientific">Dioscorea cayennensis subsp. rotundata</name>
    <name type="common">White Guinea yam</name>
    <name type="synonym">Dioscorea rotundata</name>
    <dbReference type="NCBI Taxonomy" id="55577"/>
    <lineage>
        <taxon>Eukaryota</taxon>
        <taxon>Viridiplantae</taxon>
        <taxon>Streptophyta</taxon>
        <taxon>Embryophyta</taxon>
        <taxon>Tracheophyta</taxon>
        <taxon>Spermatophyta</taxon>
        <taxon>Magnoliopsida</taxon>
        <taxon>Liliopsida</taxon>
        <taxon>Dioscoreales</taxon>
        <taxon>Dioscoreaceae</taxon>
        <taxon>Dioscorea</taxon>
    </lineage>
</organism>
<keyword evidence="8" id="KW-1185">Reference proteome</keyword>
<evidence type="ECO:0000313" key="8">
    <source>
        <dbReference type="Proteomes" id="UP001515500"/>
    </source>
</evidence>
<proteinExistence type="inferred from homology"/>
<keyword evidence="3" id="KW-0611">Plant defense</keyword>
<gene>
    <name evidence="9" type="primary">LOC120278018</name>
</gene>
<accession>A0AB40CQN1</accession>
<dbReference type="InterPro" id="IPR002068">
    <property type="entry name" value="A-crystallin/Hsp20_dom"/>
</dbReference>